<evidence type="ECO:0000256" key="1">
    <source>
        <dbReference type="SAM" id="MobiDB-lite"/>
    </source>
</evidence>
<accession>A0A061APG2</accession>
<feature type="compositionally biased region" description="Basic and acidic residues" evidence="1">
    <location>
        <begin position="48"/>
        <end position="58"/>
    </location>
</feature>
<proteinExistence type="predicted"/>
<evidence type="ECO:0000313" key="2">
    <source>
        <dbReference type="EMBL" id="CDR39438.1"/>
    </source>
</evidence>
<feature type="compositionally biased region" description="Basic and acidic residues" evidence="1">
    <location>
        <begin position="66"/>
        <end position="79"/>
    </location>
</feature>
<feature type="region of interest" description="Disordered" evidence="1">
    <location>
        <begin position="270"/>
        <end position="299"/>
    </location>
</feature>
<feature type="compositionally biased region" description="Polar residues" evidence="1">
    <location>
        <begin position="80"/>
        <end position="94"/>
    </location>
</feature>
<organism evidence="2">
    <name type="scientific">Rhodotorula toruloides</name>
    <name type="common">Yeast</name>
    <name type="synonym">Rhodosporidium toruloides</name>
    <dbReference type="NCBI Taxonomy" id="5286"/>
    <lineage>
        <taxon>Eukaryota</taxon>
        <taxon>Fungi</taxon>
        <taxon>Dikarya</taxon>
        <taxon>Basidiomycota</taxon>
        <taxon>Pucciniomycotina</taxon>
        <taxon>Microbotryomycetes</taxon>
        <taxon>Sporidiobolales</taxon>
        <taxon>Sporidiobolaceae</taxon>
        <taxon>Rhodotorula</taxon>
    </lineage>
</organism>
<protein>
    <submittedName>
        <fullName evidence="2">RHTO0S04e05116g1_1</fullName>
    </submittedName>
</protein>
<dbReference type="OrthoDB" id="10369183at2759"/>
<dbReference type="EMBL" id="LK052939">
    <property type="protein sequence ID" value="CDR39438.1"/>
    <property type="molecule type" value="Genomic_DNA"/>
</dbReference>
<feature type="region of interest" description="Disordered" evidence="1">
    <location>
        <begin position="230"/>
        <end position="249"/>
    </location>
</feature>
<gene>
    <name evidence="2" type="ORF">RHTO0S_04e05116g</name>
</gene>
<feature type="region of interest" description="Disordered" evidence="1">
    <location>
        <begin position="1"/>
        <end position="143"/>
    </location>
</feature>
<feature type="compositionally biased region" description="Low complexity" evidence="1">
    <location>
        <begin position="95"/>
        <end position="108"/>
    </location>
</feature>
<feature type="region of interest" description="Disordered" evidence="1">
    <location>
        <begin position="471"/>
        <end position="491"/>
    </location>
</feature>
<reference evidence="2" key="1">
    <citation type="journal article" date="2014" name="Genome Announc.">
        <title>Draft genome sequence of Rhodosporidium toruloides CECT1137, an oleaginous yeast of biotechnological interest.</title>
        <authorList>
            <person name="Morin N."/>
            <person name="Calcas X."/>
            <person name="Devillers H."/>
            <person name="Durrens P."/>
            <person name="Sherman D.J."/>
            <person name="Nicaud J.-M."/>
            <person name="Neuveglise C."/>
        </authorList>
    </citation>
    <scope>NUCLEOTIDE SEQUENCE</scope>
    <source>
        <strain evidence="2">CECT1137</strain>
    </source>
</reference>
<dbReference type="AlphaFoldDB" id="A0A061APG2"/>
<name>A0A061APG2_RHOTO</name>
<sequence length="491" mass="53406">MPRSDPPPASRRLRSATVSVRPLPVPPPGQTQSFGFDDRRGKRVCAHARAEEKAEKRRGAVQTGANEREGRSNEVRKTDTLASSYAPQTSSSDITTLSRCSSSPSTRSPGREVPPLPQPIPIASRPALHRRHSSVDSSTIPSSLSLPMSNAPIAPASLPSSSRQRSFLAAVSAAPFSNLVPVSDSASNSRTIDSYTAKRLPQRKVTTLTVGEGEPARVLRRKASVTISGAAEQTKRLDRSPSALDIRRPTSRTSTLSCLSLTHIPRRDFFPHDTPSRASITDDSLGNGVAEQRSGDERHLRHNSFSRATQQTQQQPVCSHRLVFSIRQRLEQVGFPQRDAQAEEVDGESASSAKVQLAQARQGAASPSPNTLIVVDFLLWRREPRYAAPANREAVATRYRLSRLTTTTYFAYNAATQPHTTSHEPAADRQRLARSPAAALLAYTPSGGKYEPDWPSPPRLAGYSATFTAASTTSSTDAVETGGQRRRLLRR</sequence>